<evidence type="ECO:0000313" key="1">
    <source>
        <dbReference type="EMBL" id="KAJ9082903.1"/>
    </source>
</evidence>
<dbReference type="EMBL" id="QTSX02001421">
    <property type="protein sequence ID" value="KAJ9082903.1"/>
    <property type="molecule type" value="Genomic_DNA"/>
</dbReference>
<keyword evidence="2" id="KW-1185">Reference proteome</keyword>
<reference evidence="1" key="1">
    <citation type="submission" date="2022-04" db="EMBL/GenBank/DDBJ databases">
        <title>Genome of the entomopathogenic fungus Entomophthora muscae.</title>
        <authorList>
            <person name="Elya C."/>
            <person name="Lovett B.R."/>
            <person name="Lee E."/>
            <person name="Macias A.M."/>
            <person name="Hajek A.E."/>
            <person name="De Bivort B.L."/>
            <person name="Kasson M.T."/>
            <person name="De Fine Licht H.H."/>
            <person name="Stajich J.E."/>
        </authorList>
    </citation>
    <scope>NUCLEOTIDE SEQUENCE</scope>
    <source>
        <strain evidence="1">Berkeley</strain>
    </source>
</reference>
<proteinExistence type="predicted"/>
<gene>
    <name evidence="1" type="ORF">DSO57_1000205</name>
</gene>
<dbReference type="Proteomes" id="UP001165960">
    <property type="component" value="Unassembled WGS sequence"/>
</dbReference>
<protein>
    <submittedName>
        <fullName evidence="1">Uncharacterized protein</fullName>
    </submittedName>
</protein>
<name>A0ACC2U7U6_9FUNG</name>
<accession>A0ACC2U7U6</accession>
<comment type="caution">
    <text evidence="1">The sequence shown here is derived from an EMBL/GenBank/DDBJ whole genome shotgun (WGS) entry which is preliminary data.</text>
</comment>
<sequence>MQTIQFIAAFCLLLVQGLWLNNDRASEAIQGSNDSALIRRSAYGQGNCQNSECGVKGEQERNPSGPVYPGYRYRYRRKQERPNKSNPPAAAEGNQERENPPPSGANTKKPLKCAPKEKRLNKRPAFTSNGKNEETIDDNGNVTSDFSEDER</sequence>
<evidence type="ECO:0000313" key="2">
    <source>
        <dbReference type="Proteomes" id="UP001165960"/>
    </source>
</evidence>
<organism evidence="1 2">
    <name type="scientific">Entomophthora muscae</name>
    <dbReference type="NCBI Taxonomy" id="34485"/>
    <lineage>
        <taxon>Eukaryota</taxon>
        <taxon>Fungi</taxon>
        <taxon>Fungi incertae sedis</taxon>
        <taxon>Zoopagomycota</taxon>
        <taxon>Entomophthoromycotina</taxon>
        <taxon>Entomophthoromycetes</taxon>
        <taxon>Entomophthorales</taxon>
        <taxon>Entomophthoraceae</taxon>
        <taxon>Entomophthora</taxon>
    </lineage>
</organism>